<gene>
    <name evidence="1" type="ORF">BJN34_26140</name>
</gene>
<evidence type="ECO:0000313" key="2">
    <source>
        <dbReference type="Proteomes" id="UP000189627"/>
    </source>
</evidence>
<dbReference type="Proteomes" id="UP000189627">
    <property type="component" value="Chromosome 2"/>
</dbReference>
<reference evidence="2" key="1">
    <citation type="submission" date="2017-02" db="EMBL/GenBank/DDBJ databases">
        <title>Complete genome sequence of Cupriavidus necator strain NH9, a 3-chlorobenzoate degrader.</title>
        <authorList>
            <person name="Moriuchi R."/>
            <person name="Dohra H."/>
            <person name="Ogawa N."/>
        </authorList>
    </citation>
    <scope>NUCLEOTIDE SEQUENCE [LARGE SCALE GENOMIC DNA]</scope>
    <source>
        <strain evidence="2">NH9</strain>
    </source>
</reference>
<dbReference type="AlphaFoldDB" id="A0A1U9UZ02"/>
<dbReference type="EMBL" id="CP017758">
    <property type="protein sequence ID" value="AQV97345.1"/>
    <property type="molecule type" value="Genomic_DNA"/>
</dbReference>
<dbReference type="KEGG" id="cuh:BJN34_26140"/>
<sequence>MTDEFLFSKPFTFLACAGMTEVRDGIEVLEALPGHLFWLENEDFIRRAYVPDFLEQSRAALEAVMPGGPALVDAMADEIRRNTGLLPELQRLAPEVAAAAHSYCYWCYCADVVGRAQGIPRSAIERQFERAVGPRDGAHKLQWICPCCGELAHYQVDGLLATQRPARQGGFSLECAHCGHQERLYAGFLHAGRLECRCTLCTNFVQTLAGQLARASRKLCASLEDYAWVHAVDTAAEIRELKEASLQLLARGDRPSANAMAFASAVQSGQARPVPDLLGQIDPTLDGRLDKNPRAWVLLCELLREGVLDGECAIYDHDGRKHIALEIALLEDDQAADGGTAQDHLNTLLRGYQPSERDSFINWLKALKRLRLCTGRFNAAVDVMWKPNLEHCRILTARWSDDSAPPAPHPGAAWLPAAPRARRPERPVYLDAELEAVQLLKSLGYIILSPEEIRSQRDPAESTGFG</sequence>
<proteinExistence type="predicted"/>
<name>A0A1U9UZ02_CUPNE</name>
<accession>A0A1U9UZ02</accession>
<evidence type="ECO:0000313" key="1">
    <source>
        <dbReference type="EMBL" id="AQV97345.1"/>
    </source>
</evidence>
<organism evidence="1 2">
    <name type="scientific">Cupriavidus necator</name>
    <name type="common">Alcaligenes eutrophus</name>
    <name type="synonym">Ralstonia eutropha</name>
    <dbReference type="NCBI Taxonomy" id="106590"/>
    <lineage>
        <taxon>Bacteria</taxon>
        <taxon>Pseudomonadati</taxon>
        <taxon>Pseudomonadota</taxon>
        <taxon>Betaproteobacteria</taxon>
        <taxon>Burkholderiales</taxon>
        <taxon>Burkholderiaceae</taxon>
        <taxon>Cupriavidus</taxon>
    </lineage>
</organism>
<protein>
    <submittedName>
        <fullName evidence="1">Uncharacterized protein</fullName>
    </submittedName>
</protein>
<dbReference type="RefSeq" id="WP_078199721.1">
    <property type="nucleotide sequence ID" value="NZ_CP017758.1"/>
</dbReference>
<dbReference type="OrthoDB" id="8951255at2"/>